<keyword evidence="1" id="KW-0732">Signal</keyword>
<protein>
    <submittedName>
        <fullName evidence="3">DNA-binding protein</fullName>
    </submittedName>
</protein>
<sequence length="180" mass="19294">MRTFLLVFLLLSSHLFATAQSSSVMPAAPASSLRTYALRLRPGQDVRRELQAFAQQHHLRAAGILTAVGSLTTATLRLANQEGATAYHGHFEVVSLVGTLSVNGSHLHLSVADSTGRTLGGHLLEGNIVYTTLELIIGELPELEFRRETDATFGYQELAVYPAPAAAKPAPAAPKPARKK</sequence>
<dbReference type="RefSeq" id="WP_125417713.1">
    <property type="nucleotide sequence ID" value="NZ_RWIT01000001.1"/>
</dbReference>
<keyword evidence="3" id="KW-0238">DNA-binding</keyword>
<name>A0A428KX02_9BACT</name>
<evidence type="ECO:0000313" key="3">
    <source>
        <dbReference type="EMBL" id="RSK51249.1"/>
    </source>
</evidence>
<dbReference type="PANTHER" id="PTHR34988">
    <property type="entry name" value="PROTEIN, PUTATIVE-RELATED"/>
    <property type="match status" value="1"/>
</dbReference>
<dbReference type="PROSITE" id="PS51742">
    <property type="entry name" value="PPC"/>
    <property type="match status" value="1"/>
</dbReference>
<evidence type="ECO:0000313" key="4">
    <source>
        <dbReference type="Proteomes" id="UP000273500"/>
    </source>
</evidence>
<comment type="caution">
    <text evidence="3">The sequence shown here is derived from an EMBL/GenBank/DDBJ whole genome shotgun (WGS) entry which is preliminary data.</text>
</comment>
<dbReference type="Pfam" id="PF03479">
    <property type="entry name" value="PCC"/>
    <property type="match status" value="1"/>
</dbReference>
<dbReference type="CDD" id="cd11378">
    <property type="entry name" value="DUF296"/>
    <property type="match status" value="1"/>
</dbReference>
<dbReference type="Proteomes" id="UP000273500">
    <property type="component" value="Unassembled WGS sequence"/>
</dbReference>
<feature type="domain" description="PPC" evidence="2">
    <location>
        <begin position="30"/>
        <end position="161"/>
    </location>
</feature>
<dbReference type="PANTHER" id="PTHR34988:SF1">
    <property type="entry name" value="DNA-BINDING PROTEIN"/>
    <property type="match status" value="1"/>
</dbReference>
<feature type="chain" id="PRO_5018985798" evidence="1">
    <location>
        <begin position="20"/>
        <end position="180"/>
    </location>
</feature>
<dbReference type="EMBL" id="RWIT01000001">
    <property type="protein sequence ID" value="RSK51249.1"/>
    <property type="molecule type" value="Genomic_DNA"/>
</dbReference>
<dbReference type="AlphaFoldDB" id="A0A428KX02"/>
<dbReference type="SUPFAM" id="SSF117856">
    <property type="entry name" value="AF0104/ALDC/Ptd012-like"/>
    <property type="match status" value="1"/>
</dbReference>
<evidence type="ECO:0000256" key="1">
    <source>
        <dbReference type="SAM" id="SignalP"/>
    </source>
</evidence>
<accession>A0A428KX02</accession>
<gene>
    <name evidence="3" type="ORF">EI291_02760</name>
</gene>
<feature type="signal peptide" evidence="1">
    <location>
        <begin position="1"/>
        <end position="19"/>
    </location>
</feature>
<organism evidence="3 4">
    <name type="scientific">Hymenobacter rigui</name>
    <dbReference type="NCBI Taxonomy" id="334424"/>
    <lineage>
        <taxon>Bacteria</taxon>
        <taxon>Pseudomonadati</taxon>
        <taxon>Bacteroidota</taxon>
        <taxon>Cytophagia</taxon>
        <taxon>Cytophagales</taxon>
        <taxon>Hymenobacteraceae</taxon>
        <taxon>Hymenobacter</taxon>
    </lineage>
</organism>
<evidence type="ECO:0000259" key="2">
    <source>
        <dbReference type="PROSITE" id="PS51742"/>
    </source>
</evidence>
<dbReference type="Gene3D" id="3.30.1330.80">
    <property type="entry name" value="Hypothetical protein, similar to alpha- acetolactate decarboxylase, domain 2"/>
    <property type="match status" value="1"/>
</dbReference>
<reference evidence="3 4" key="1">
    <citation type="submission" date="2018-12" db="EMBL/GenBank/DDBJ databases">
        <authorList>
            <person name="Feng G."/>
            <person name="Zhu H."/>
        </authorList>
    </citation>
    <scope>NUCLEOTIDE SEQUENCE [LARGE SCALE GENOMIC DNA]</scope>
    <source>
        <strain evidence="3 4">KCTC 12533</strain>
    </source>
</reference>
<dbReference type="GO" id="GO:0003677">
    <property type="term" value="F:DNA binding"/>
    <property type="evidence" value="ECO:0007669"/>
    <property type="project" value="UniProtKB-KW"/>
</dbReference>
<keyword evidence="4" id="KW-1185">Reference proteome</keyword>
<dbReference type="OrthoDB" id="552202at2"/>
<proteinExistence type="predicted"/>
<dbReference type="InterPro" id="IPR005175">
    <property type="entry name" value="PPC_dom"/>
</dbReference>